<feature type="compositionally biased region" description="Basic and acidic residues" evidence="3">
    <location>
        <begin position="419"/>
        <end position="428"/>
    </location>
</feature>
<accession>A0A812UCT9</accession>
<reference evidence="4" key="1">
    <citation type="submission" date="2021-02" db="EMBL/GenBank/DDBJ databases">
        <authorList>
            <person name="Dougan E. K."/>
            <person name="Rhodes N."/>
            <person name="Thang M."/>
            <person name="Chan C."/>
        </authorList>
    </citation>
    <scope>NUCLEOTIDE SEQUENCE</scope>
</reference>
<dbReference type="InterPro" id="IPR016024">
    <property type="entry name" value="ARM-type_fold"/>
</dbReference>
<dbReference type="SUPFAM" id="SSF48371">
    <property type="entry name" value="ARM repeat"/>
    <property type="match status" value="1"/>
</dbReference>
<feature type="compositionally biased region" description="Basic and acidic residues" evidence="3">
    <location>
        <begin position="311"/>
        <end position="320"/>
    </location>
</feature>
<protein>
    <submittedName>
        <fullName evidence="4">Uncharacterized protein</fullName>
    </submittedName>
</protein>
<evidence type="ECO:0000256" key="1">
    <source>
        <dbReference type="ARBA" id="ARBA00022737"/>
    </source>
</evidence>
<name>A0A812UCT9_9DINO</name>
<evidence type="ECO:0000313" key="4">
    <source>
        <dbReference type="EMBL" id="CAE7565893.1"/>
    </source>
</evidence>
<dbReference type="PROSITE" id="PS50176">
    <property type="entry name" value="ARM_REPEAT"/>
    <property type="match status" value="2"/>
</dbReference>
<dbReference type="Gene3D" id="1.25.10.10">
    <property type="entry name" value="Leucine-rich Repeat Variant"/>
    <property type="match status" value="1"/>
</dbReference>
<comment type="caution">
    <text evidence="4">The sequence shown here is derived from an EMBL/GenBank/DDBJ whole genome shotgun (WGS) entry which is preliminary data.</text>
</comment>
<feature type="region of interest" description="Disordered" evidence="3">
    <location>
        <begin position="505"/>
        <end position="526"/>
    </location>
</feature>
<sequence length="740" mass="78040">MLRRLFKKSDPSEARVHRVKLPDEPSRMYFDKEKGRWRERGQEHLEEEEAALPPPPSTRKQAEKKEETAKETSALENMMAPPPNPYGNLFGGAGKQKAPPAVIRTTQVSLEAPPAPADASVLVGGAPAAAAASEGFGAPVAVPTNPFAPISIPGGSKESTKQQRLKEKPPAASFAAPCGQAPPLAPIADPEGGGGERELEDEGQDARNAEPTGAEPEPLSSNPSSNSAFAQQEDAGLPEPYEIEAVRLESVRGADDAQKVEAAPEPRLLASADGMQKAEDVLESKPLASADYAEKADEDVPASRPLASPDDAQKAEDVLESKPLANADYAGKAEDVLESQPLASADDAEKAEDVPESQPLASADDAEKAEDVAASQPLASADEAEKAEDVPASKPLASSDDAQKAEDAPESQLLASADDLQKAEDVLESKLLASADHPQKAEDAPDAQKAEEADATTNAQVADLQAKLQQAERRAASAEARVAELQAGLQEANRRAAIAEAQLAQAEQPPQPFARMPESSEASGREALAAVENREGKQIASLVNLMEKHISNLAVCSQVCSSLENLTFTDVNHQSQVVELGGVELILKVLETHEDADGAMLRPVIDALWNLTFHVKAVDRATAAGAVPRVASVLAKNLPNPDVLGGVCAVLLNLAVNDENRHQIVQCGGTESMVKAIMEHQAQEDVVEHACQALYLLAYHTELRPSVVAANAAKAAALATTCSGPRAPRWGRILEEVLAC</sequence>
<evidence type="ECO:0000313" key="5">
    <source>
        <dbReference type="Proteomes" id="UP000601435"/>
    </source>
</evidence>
<feature type="repeat" description="ARM" evidence="2">
    <location>
        <begin position="668"/>
        <end position="712"/>
    </location>
</feature>
<dbReference type="PANTHER" id="PTHR22895:SF0">
    <property type="entry name" value="ARMADILLO REPEAT-CONTAINING PROTEIN 6"/>
    <property type="match status" value="1"/>
</dbReference>
<feature type="compositionally biased region" description="Basic and acidic residues" evidence="3">
    <location>
        <begin position="7"/>
        <end position="44"/>
    </location>
</feature>
<feature type="region of interest" description="Disordered" evidence="3">
    <location>
        <begin position="1"/>
        <end position="98"/>
    </location>
</feature>
<feature type="repeat" description="ARM" evidence="2">
    <location>
        <begin position="625"/>
        <end position="669"/>
    </location>
</feature>
<dbReference type="InterPro" id="IPR000225">
    <property type="entry name" value="Armadillo"/>
</dbReference>
<keyword evidence="5" id="KW-1185">Reference proteome</keyword>
<dbReference type="SMART" id="SM00185">
    <property type="entry name" value="ARM"/>
    <property type="match status" value="4"/>
</dbReference>
<proteinExistence type="predicted"/>
<dbReference type="Proteomes" id="UP000601435">
    <property type="component" value="Unassembled WGS sequence"/>
</dbReference>
<feature type="compositionally biased region" description="Basic and acidic residues" evidence="3">
    <location>
        <begin position="158"/>
        <end position="169"/>
    </location>
</feature>
<gene>
    <name evidence="4" type="ORF">SNEC2469_LOCUS16455</name>
</gene>
<dbReference type="PANTHER" id="PTHR22895">
    <property type="entry name" value="ARMADILLO REPEAT-CONTAINING PROTEIN 6"/>
    <property type="match status" value="1"/>
</dbReference>
<evidence type="ECO:0000256" key="2">
    <source>
        <dbReference type="PROSITE-ProRule" id="PRU00259"/>
    </source>
</evidence>
<dbReference type="EMBL" id="CAJNJA010026808">
    <property type="protein sequence ID" value="CAE7565893.1"/>
    <property type="molecule type" value="Genomic_DNA"/>
</dbReference>
<feature type="region of interest" description="Disordered" evidence="3">
    <location>
        <begin position="144"/>
        <end position="458"/>
    </location>
</feature>
<dbReference type="OrthoDB" id="449062at2759"/>
<organism evidence="4 5">
    <name type="scientific">Symbiodinium necroappetens</name>
    <dbReference type="NCBI Taxonomy" id="1628268"/>
    <lineage>
        <taxon>Eukaryota</taxon>
        <taxon>Sar</taxon>
        <taxon>Alveolata</taxon>
        <taxon>Dinophyceae</taxon>
        <taxon>Suessiales</taxon>
        <taxon>Symbiodiniaceae</taxon>
        <taxon>Symbiodinium</taxon>
    </lineage>
</organism>
<feature type="compositionally biased region" description="Low complexity" evidence="3">
    <location>
        <begin position="215"/>
        <end position="227"/>
    </location>
</feature>
<feature type="compositionally biased region" description="Basic and acidic residues" evidence="3">
    <location>
        <begin position="437"/>
        <end position="452"/>
    </location>
</feature>
<keyword evidence="1" id="KW-0677">Repeat</keyword>
<dbReference type="AlphaFoldDB" id="A0A812UCT9"/>
<feature type="compositionally biased region" description="Basic and acidic residues" evidence="3">
    <location>
        <begin position="60"/>
        <end position="70"/>
    </location>
</feature>
<feature type="compositionally biased region" description="Basic and acidic residues" evidence="3">
    <location>
        <begin position="244"/>
        <end position="264"/>
    </location>
</feature>
<evidence type="ECO:0000256" key="3">
    <source>
        <dbReference type="SAM" id="MobiDB-lite"/>
    </source>
</evidence>
<dbReference type="InterPro" id="IPR011989">
    <property type="entry name" value="ARM-like"/>
</dbReference>